<dbReference type="GO" id="GO:0008270">
    <property type="term" value="F:zinc ion binding"/>
    <property type="evidence" value="ECO:0007669"/>
    <property type="project" value="InterPro"/>
</dbReference>
<accession>A0A7C9INM4</accession>
<gene>
    <name evidence="2" type="ORF">GTA51_14545</name>
</gene>
<dbReference type="Proteomes" id="UP000482487">
    <property type="component" value="Unassembled WGS sequence"/>
</dbReference>
<evidence type="ECO:0000313" key="3">
    <source>
        <dbReference type="Proteomes" id="UP000482487"/>
    </source>
</evidence>
<comment type="similarity">
    <text evidence="1">Belongs to the ros/MucR family.</text>
</comment>
<dbReference type="Gene3D" id="1.10.10.1550">
    <property type="entry name" value="ROS/MUCR transcriptional regulator protein"/>
    <property type="match status" value="1"/>
</dbReference>
<comment type="caution">
    <text evidence="2">The sequence shown here is derived from an EMBL/GenBank/DDBJ whole genome shotgun (WGS) entry which is preliminary data.</text>
</comment>
<dbReference type="EMBL" id="WVUD01000030">
    <property type="protein sequence ID" value="MYL84346.1"/>
    <property type="molecule type" value="Genomic_DNA"/>
</dbReference>
<keyword evidence="3" id="KW-1185">Reference proteome</keyword>
<dbReference type="InterPro" id="IPR008807">
    <property type="entry name" value="ROS_MUCR"/>
</dbReference>
<dbReference type="AlphaFoldDB" id="A0A7C9INM4"/>
<reference evidence="2 3" key="1">
    <citation type="submission" date="2020-01" db="EMBL/GenBank/DDBJ databases">
        <title>Genome sequence of Desulfovibrio aerotolerans DSM 16695(T).</title>
        <authorList>
            <person name="Karnachuk O."/>
            <person name="Avakyan M."/>
            <person name="Mardanov A."/>
            <person name="Kadnikov V."/>
            <person name="Ravin N."/>
        </authorList>
    </citation>
    <scope>NUCLEOTIDE SEQUENCE [LARGE SCALE GENOMIC DNA]</scope>
    <source>
        <strain evidence="2 3">DSM 16695</strain>
    </source>
</reference>
<dbReference type="GO" id="GO:0003677">
    <property type="term" value="F:DNA binding"/>
    <property type="evidence" value="ECO:0007669"/>
    <property type="project" value="InterPro"/>
</dbReference>
<dbReference type="InterPro" id="IPR041920">
    <property type="entry name" value="ROS/MUCR_sf"/>
</dbReference>
<proteinExistence type="inferred from homology"/>
<dbReference type="OrthoDB" id="9809693at2"/>
<dbReference type="RefSeq" id="WP_160962285.1">
    <property type="nucleotide sequence ID" value="NZ_WVUD01000030.1"/>
</dbReference>
<dbReference type="Pfam" id="PF05443">
    <property type="entry name" value="ROS_MUCR"/>
    <property type="match status" value="1"/>
</dbReference>
<protein>
    <submittedName>
        <fullName evidence="2">Transcriptional regulator</fullName>
    </submittedName>
</protein>
<dbReference type="GO" id="GO:0006355">
    <property type="term" value="P:regulation of DNA-templated transcription"/>
    <property type="evidence" value="ECO:0007669"/>
    <property type="project" value="InterPro"/>
</dbReference>
<name>A0A7C9INM4_9BACT</name>
<organism evidence="2 3">
    <name type="scientific">Solidesulfovibrio aerotolerans</name>
    <dbReference type="NCBI Taxonomy" id="295255"/>
    <lineage>
        <taxon>Bacteria</taxon>
        <taxon>Pseudomonadati</taxon>
        <taxon>Thermodesulfobacteriota</taxon>
        <taxon>Desulfovibrionia</taxon>
        <taxon>Desulfovibrionales</taxon>
        <taxon>Desulfovibrionaceae</taxon>
        <taxon>Solidesulfovibrio</taxon>
    </lineage>
</organism>
<evidence type="ECO:0000313" key="2">
    <source>
        <dbReference type="EMBL" id="MYL84346.1"/>
    </source>
</evidence>
<evidence type="ECO:0000256" key="1">
    <source>
        <dbReference type="ARBA" id="ARBA00007031"/>
    </source>
</evidence>
<sequence>MDEYTQAALEIVKVQATTRAMSQEEIVSMVSTLAKGFQAIEAGQPIAGSGEDAAPVMDPKKAIKESSITCLACGKSFKVITKKHLASHGLTSDEYRAKYGYKKGTGLACKSLVRNRRAKMQDMRLWERKGAKKAE</sequence>